<proteinExistence type="predicted"/>
<dbReference type="Gene3D" id="2.60.40.60">
    <property type="entry name" value="Cadherins"/>
    <property type="match status" value="3"/>
</dbReference>
<dbReference type="SMART" id="SM00112">
    <property type="entry name" value="CA"/>
    <property type="match status" value="3"/>
</dbReference>
<gene>
    <name evidence="14" type="ORF">NQ314_013455</name>
</gene>
<comment type="subcellular location">
    <subcellularLocation>
        <location evidence="1">Cell membrane</location>
        <topology evidence="1">Single-pass type I membrane protein</topology>
    </subcellularLocation>
</comment>
<evidence type="ECO:0000256" key="8">
    <source>
        <dbReference type="ARBA" id="ARBA00022889"/>
    </source>
</evidence>
<evidence type="ECO:0000256" key="2">
    <source>
        <dbReference type="ARBA" id="ARBA00022475"/>
    </source>
</evidence>
<dbReference type="PROSITE" id="PS00232">
    <property type="entry name" value="CADHERIN_1"/>
    <property type="match status" value="1"/>
</dbReference>
<dbReference type="GO" id="GO:0060429">
    <property type="term" value="P:epithelium development"/>
    <property type="evidence" value="ECO:0007669"/>
    <property type="project" value="UniProtKB-ARBA"/>
</dbReference>
<dbReference type="InterPro" id="IPR002126">
    <property type="entry name" value="Cadherin-like_dom"/>
</dbReference>
<dbReference type="GO" id="GO:0005509">
    <property type="term" value="F:calcium ion binding"/>
    <property type="evidence" value="ECO:0007669"/>
    <property type="project" value="UniProtKB-UniRule"/>
</dbReference>
<accession>A0AAV8X793</accession>
<dbReference type="AlphaFoldDB" id="A0AAV8X793"/>
<keyword evidence="8" id="KW-0130">Cell adhesion</keyword>
<dbReference type="Pfam" id="PF00028">
    <property type="entry name" value="Cadherin"/>
    <property type="match status" value="1"/>
</dbReference>
<keyword evidence="11" id="KW-0325">Glycoprotein</keyword>
<evidence type="ECO:0000256" key="1">
    <source>
        <dbReference type="ARBA" id="ARBA00004251"/>
    </source>
</evidence>
<keyword evidence="15" id="KW-1185">Reference proteome</keyword>
<evidence type="ECO:0000256" key="4">
    <source>
        <dbReference type="ARBA" id="ARBA00022723"/>
    </source>
</evidence>
<reference evidence="14" key="1">
    <citation type="journal article" date="2023" name="Insect Mol. Biol.">
        <title>Genome sequencing provides insights into the evolution of gene families encoding plant cell wall-degrading enzymes in longhorned beetles.</title>
        <authorList>
            <person name="Shin N.R."/>
            <person name="Okamura Y."/>
            <person name="Kirsch R."/>
            <person name="Pauchet Y."/>
        </authorList>
    </citation>
    <scope>NUCLEOTIDE SEQUENCE</scope>
    <source>
        <strain evidence="14">RBIC_L_NR</strain>
    </source>
</reference>
<keyword evidence="5" id="KW-0732">Signal</keyword>
<comment type="caution">
    <text evidence="14">The sequence shown here is derived from an EMBL/GenBank/DDBJ whole genome shotgun (WGS) entry which is preliminary data.</text>
</comment>
<evidence type="ECO:0000256" key="3">
    <source>
        <dbReference type="ARBA" id="ARBA00022692"/>
    </source>
</evidence>
<feature type="domain" description="Cadherin" evidence="13">
    <location>
        <begin position="93"/>
        <end position="199"/>
    </location>
</feature>
<evidence type="ECO:0000256" key="6">
    <source>
        <dbReference type="ARBA" id="ARBA00022737"/>
    </source>
</evidence>
<dbReference type="PANTHER" id="PTHR24026:SF96">
    <property type="entry name" value="CADHERIN-86C"/>
    <property type="match status" value="1"/>
</dbReference>
<dbReference type="CDD" id="cd11304">
    <property type="entry name" value="Cadherin_repeat"/>
    <property type="match status" value="2"/>
</dbReference>
<dbReference type="PANTHER" id="PTHR24026">
    <property type="entry name" value="FAT ATYPICAL CADHERIN-RELATED"/>
    <property type="match status" value="1"/>
</dbReference>
<evidence type="ECO:0000259" key="13">
    <source>
        <dbReference type="PROSITE" id="PS50268"/>
    </source>
</evidence>
<evidence type="ECO:0000256" key="11">
    <source>
        <dbReference type="ARBA" id="ARBA00023180"/>
    </source>
</evidence>
<dbReference type="PRINTS" id="PR00205">
    <property type="entry name" value="CADHERIN"/>
</dbReference>
<keyword evidence="3" id="KW-0812">Transmembrane</keyword>
<keyword evidence="4" id="KW-0479">Metal-binding</keyword>
<dbReference type="InterPro" id="IPR020894">
    <property type="entry name" value="Cadherin_CS"/>
</dbReference>
<dbReference type="SUPFAM" id="SSF49313">
    <property type="entry name" value="Cadherin-like"/>
    <property type="match status" value="2"/>
</dbReference>
<evidence type="ECO:0000256" key="12">
    <source>
        <dbReference type="PROSITE-ProRule" id="PRU00043"/>
    </source>
</evidence>
<dbReference type="PROSITE" id="PS50268">
    <property type="entry name" value="CADHERIN_2"/>
    <property type="match status" value="2"/>
</dbReference>
<evidence type="ECO:0000313" key="15">
    <source>
        <dbReference type="Proteomes" id="UP001162156"/>
    </source>
</evidence>
<keyword evidence="2" id="KW-1003">Cell membrane</keyword>
<dbReference type="EMBL" id="JANEYF010003732">
    <property type="protein sequence ID" value="KAJ8934414.1"/>
    <property type="molecule type" value="Genomic_DNA"/>
</dbReference>
<sequence>MQSMLTSHDYKQKGKNGISINFVLGTFDISPHVVEGHAIFQITVHDPKLLDYEQRQSVQCYIVAKELGAGNYTAKAKLTVLLNDVNDNPPEFIQKEFHGNVQEHANIGTTVLLVEATDVDREPGSKIKYTSLTGPGSELFNLDPETGLITVSNSQKLDAEVFPVLTLTVKAADENGIGLTATSTVIINLIDINDQIPSFEKSVYEFILNPDKISFTYPAIIKATDKDISPPNNDVNYEIIDPPSNLYINKKSGEVQVTRTWTNDEVTVLKARAWDNGVPRLYSECEIRIYPPEGQARKMIFIVPGKNLEKETIAQTLRALTGARVSIDRIRPYTGDEPGAAYVSRQDDVER</sequence>
<feature type="domain" description="Cadherin" evidence="13">
    <location>
        <begin position="50"/>
        <end position="92"/>
    </location>
</feature>
<dbReference type="FunFam" id="2.60.40.60:FF:000020">
    <property type="entry name" value="Dachsous cadherin-related 1b"/>
    <property type="match status" value="1"/>
</dbReference>
<dbReference type="GO" id="GO:0007156">
    <property type="term" value="P:homophilic cell adhesion via plasma membrane adhesion molecules"/>
    <property type="evidence" value="ECO:0007669"/>
    <property type="project" value="InterPro"/>
</dbReference>
<name>A0AAV8X793_9CUCU</name>
<dbReference type="FunFam" id="2.60.40.60:FF:000289">
    <property type="entry name" value="cadherin-86C isoform X2"/>
    <property type="match status" value="1"/>
</dbReference>
<evidence type="ECO:0000256" key="10">
    <source>
        <dbReference type="ARBA" id="ARBA00023136"/>
    </source>
</evidence>
<dbReference type="InterPro" id="IPR015919">
    <property type="entry name" value="Cadherin-like_sf"/>
</dbReference>
<evidence type="ECO:0000313" key="14">
    <source>
        <dbReference type="EMBL" id="KAJ8934414.1"/>
    </source>
</evidence>
<dbReference type="Proteomes" id="UP001162156">
    <property type="component" value="Unassembled WGS sequence"/>
</dbReference>
<keyword evidence="6" id="KW-0677">Repeat</keyword>
<evidence type="ECO:0000256" key="5">
    <source>
        <dbReference type="ARBA" id="ARBA00022729"/>
    </source>
</evidence>
<evidence type="ECO:0000256" key="9">
    <source>
        <dbReference type="ARBA" id="ARBA00022989"/>
    </source>
</evidence>
<protein>
    <recommendedName>
        <fullName evidence="13">Cadherin domain-containing protein</fullName>
    </recommendedName>
</protein>
<keyword evidence="10" id="KW-0472">Membrane</keyword>
<keyword evidence="9" id="KW-1133">Transmembrane helix</keyword>
<keyword evidence="7 12" id="KW-0106">Calcium</keyword>
<dbReference type="GO" id="GO:0009653">
    <property type="term" value="P:anatomical structure morphogenesis"/>
    <property type="evidence" value="ECO:0007669"/>
    <property type="project" value="UniProtKB-ARBA"/>
</dbReference>
<organism evidence="14 15">
    <name type="scientific">Rhamnusium bicolor</name>
    <dbReference type="NCBI Taxonomy" id="1586634"/>
    <lineage>
        <taxon>Eukaryota</taxon>
        <taxon>Metazoa</taxon>
        <taxon>Ecdysozoa</taxon>
        <taxon>Arthropoda</taxon>
        <taxon>Hexapoda</taxon>
        <taxon>Insecta</taxon>
        <taxon>Pterygota</taxon>
        <taxon>Neoptera</taxon>
        <taxon>Endopterygota</taxon>
        <taxon>Coleoptera</taxon>
        <taxon>Polyphaga</taxon>
        <taxon>Cucujiformia</taxon>
        <taxon>Chrysomeloidea</taxon>
        <taxon>Cerambycidae</taxon>
        <taxon>Lepturinae</taxon>
        <taxon>Rhagiini</taxon>
        <taxon>Rhamnusium</taxon>
    </lineage>
</organism>
<evidence type="ECO:0000256" key="7">
    <source>
        <dbReference type="ARBA" id="ARBA00022837"/>
    </source>
</evidence>
<dbReference type="GO" id="GO:0005886">
    <property type="term" value="C:plasma membrane"/>
    <property type="evidence" value="ECO:0007669"/>
    <property type="project" value="UniProtKB-SubCell"/>
</dbReference>